<name>A0A4C1YGW9_EUMVA</name>
<feature type="region of interest" description="Disordered" evidence="1">
    <location>
        <begin position="1"/>
        <end position="24"/>
    </location>
</feature>
<evidence type="ECO:0000256" key="1">
    <source>
        <dbReference type="SAM" id="MobiDB-lite"/>
    </source>
</evidence>
<keyword evidence="3" id="KW-1185">Reference proteome</keyword>
<feature type="region of interest" description="Disordered" evidence="1">
    <location>
        <begin position="92"/>
        <end position="124"/>
    </location>
</feature>
<dbReference type="EMBL" id="BGZK01001200">
    <property type="protein sequence ID" value="GBP74234.1"/>
    <property type="molecule type" value="Genomic_DNA"/>
</dbReference>
<dbReference type="AlphaFoldDB" id="A0A4C1YGW9"/>
<gene>
    <name evidence="2" type="ORF">EVAR_51632_1</name>
</gene>
<protein>
    <submittedName>
        <fullName evidence="2">Uncharacterized protein</fullName>
    </submittedName>
</protein>
<sequence length="139" mass="15287">MLSSSPESSSGPGGAGALRSMPSRSLTYSEPYLERVGRTAHHSASLPPIYHLGHPPESSSFTDVFEKKKMRQRKQSTPWALTAGSSSVVAGYRVSSQPSHEIENGRGHPKGVATRAPRPRRPPRHFRILPTALLYREIF</sequence>
<accession>A0A4C1YGW9</accession>
<evidence type="ECO:0000313" key="2">
    <source>
        <dbReference type="EMBL" id="GBP74234.1"/>
    </source>
</evidence>
<reference evidence="2 3" key="1">
    <citation type="journal article" date="2019" name="Commun. Biol.">
        <title>The bagworm genome reveals a unique fibroin gene that provides high tensile strength.</title>
        <authorList>
            <person name="Kono N."/>
            <person name="Nakamura H."/>
            <person name="Ohtoshi R."/>
            <person name="Tomita M."/>
            <person name="Numata K."/>
            <person name="Arakawa K."/>
        </authorList>
    </citation>
    <scope>NUCLEOTIDE SEQUENCE [LARGE SCALE GENOMIC DNA]</scope>
</reference>
<feature type="compositionally biased region" description="Low complexity" evidence="1">
    <location>
        <begin position="1"/>
        <end position="10"/>
    </location>
</feature>
<organism evidence="2 3">
    <name type="scientific">Eumeta variegata</name>
    <name type="common">Bagworm moth</name>
    <name type="synonym">Eumeta japonica</name>
    <dbReference type="NCBI Taxonomy" id="151549"/>
    <lineage>
        <taxon>Eukaryota</taxon>
        <taxon>Metazoa</taxon>
        <taxon>Ecdysozoa</taxon>
        <taxon>Arthropoda</taxon>
        <taxon>Hexapoda</taxon>
        <taxon>Insecta</taxon>
        <taxon>Pterygota</taxon>
        <taxon>Neoptera</taxon>
        <taxon>Endopterygota</taxon>
        <taxon>Lepidoptera</taxon>
        <taxon>Glossata</taxon>
        <taxon>Ditrysia</taxon>
        <taxon>Tineoidea</taxon>
        <taxon>Psychidae</taxon>
        <taxon>Oiketicinae</taxon>
        <taxon>Eumeta</taxon>
    </lineage>
</organism>
<dbReference type="Proteomes" id="UP000299102">
    <property type="component" value="Unassembled WGS sequence"/>
</dbReference>
<evidence type="ECO:0000313" key="3">
    <source>
        <dbReference type="Proteomes" id="UP000299102"/>
    </source>
</evidence>
<proteinExistence type="predicted"/>
<comment type="caution">
    <text evidence="2">The sequence shown here is derived from an EMBL/GenBank/DDBJ whole genome shotgun (WGS) entry which is preliminary data.</text>
</comment>